<evidence type="ECO:0000256" key="4">
    <source>
        <dbReference type="SAM" id="Phobius"/>
    </source>
</evidence>
<feature type="compositionally biased region" description="Pro residues" evidence="3">
    <location>
        <begin position="250"/>
        <end position="263"/>
    </location>
</feature>
<dbReference type="CDD" id="cd20531">
    <property type="entry name" value="CYCLIN_CCNK_rpt2"/>
    <property type="match status" value="1"/>
</dbReference>
<keyword evidence="4" id="KW-0472">Membrane</keyword>
<comment type="caution">
    <text evidence="7">The sequence shown here is derived from an EMBL/GenBank/DDBJ whole genome shotgun (WGS) entry which is preliminary data.</text>
</comment>
<protein>
    <recommendedName>
        <fullName evidence="9">Cyclin-K</fullName>
    </recommendedName>
</protein>
<keyword evidence="4" id="KW-1133">Transmembrane helix</keyword>
<feature type="domain" description="Cyclin C-terminal" evidence="6">
    <location>
        <begin position="144"/>
        <end position="267"/>
    </location>
</feature>
<evidence type="ECO:0000259" key="5">
    <source>
        <dbReference type="SMART" id="SM00385"/>
    </source>
</evidence>
<feature type="region of interest" description="Disordered" evidence="3">
    <location>
        <begin position="327"/>
        <end position="392"/>
    </location>
</feature>
<dbReference type="PANTHER" id="PTHR10026">
    <property type="entry name" value="CYCLIN"/>
    <property type="match status" value="1"/>
</dbReference>
<dbReference type="SMART" id="SM00385">
    <property type="entry name" value="CYCLIN"/>
    <property type="match status" value="2"/>
</dbReference>
<comment type="similarity">
    <text evidence="2">Belongs to the cyclin family.</text>
</comment>
<feature type="domain" description="Cyclin-like" evidence="5">
    <location>
        <begin position="148"/>
        <end position="227"/>
    </location>
</feature>
<dbReference type="InterPro" id="IPR004367">
    <property type="entry name" value="Cyclin_C-dom"/>
</dbReference>
<dbReference type="EMBL" id="CAXLJM020000046">
    <property type="protein sequence ID" value="CAL8111812.1"/>
    <property type="molecule type" value="Genomic_DNA"/>
</dbReference>
<dbReference type="Pfam" id="PF21797">
    <property type="entry name" value="CycT2-like_C"/>
    <property type="match status" value="1"/>
</dbReference>
<accession>A0ABP1QUU4</accession>
<feature type="compositionally biased region" description="Polar residues" evidence="3">
    <location>
        <begin position="268"/>
        <end position="293"/>
    </location>
</feature>
<evidence type="ECO:0000313" key="8">
    <source>
        <dbReference type="Proteomes" id="UP001642540"/>
    </source>
</evidence>
<evidence type="ECO:0000313" key="7">
    <source>
        <dbReference type="EMBL" id="CAL8111812.1"/>
    </source>
</evidence>
<dbReference type="InterPro" id="IPR043198">
    <property type="entry name" value="Cyclin/Ssn8"/>
</dbReference>
<reference evidence="7 8" key="1">
    <citation type="submission" date="2024-08" db="EMBL/GenBank/DDBJ databases">
        <authorList>
            <person name="Cucini C."/>
            <person name="Frati F."/>
        </authorList>
    </citation>
    <scope>NUCLEOTIDE SEQUENCE [LARGE SCALE GENOMIC DNA]</scope>
</reference>
<dbReference type="CDD" id="cd20530">
    <property type="entry name" value="CYCLIN_CCNK_rpt1"/>
    <property type="match status" value="1"/>
</dbReference>
<dbReference type="Gene3D" id="1.10.472.10">
    <property type="entry name" value="Cyclin-like"/>
    <property type="match status" value="2"/>
</dbReference>
<feature type="compositionally biased region" description="Pro residues" evidence="3">
    <location>
        <begin position="328"/>
        <end position="344"/>
    </location>
</feature>
<evidence type="ECO:0000256" key="3">
    <source>
        <dbReference type="SAM" id="MobiDB-lite"/>
    </source>
</evidence>
<proteinExistence type="inferred from homology"/>
<gene>
    <name evidence="7" type="ORF">ODALV1_LOCUS15368</name>
</gene>
<feature type="transmembrane region" description="Helical" evidence="4">
    <location>
        <begin position="39"/>
        <end position="61"/>
    </location>
</feature>
<dbReference type="SUPFAM" id="SSF47954">
    <property type="entry name" value="Cyclin-like"/>
    <property type="match status" value="2"/>
</dbReference>
<dbReference type="InterPro" id="IPR006671">
    <property type="entry name" value="Cyclin_N"/>
</dbReference>
<feature type="compositionally biased region" description="Pro residues" evidence="3">
    <location>
        <begin position="376"/>
        <end position="392"/>
    </location>
</feature>
<keyword evidence="4" id="KW-0812">Transmembrane</keyword>
<keyword evidence="8" id="KW-1185">Reference proteome</keyword>
<organism evidence="7 8">
    <name type="scientific">Orchesella dallaii</name>
    <dbReference type="NCBI Taxonomy" id="48710"/>
    <lineage>
        <taxon>Eukaryota</taxon>
        <taxon>Metazoa</taxon>
        <taxon>Ecdysozoa</taxon>
        <taxon>Arthropoda</taxon>
        <taxon>Hexapoda</taxon>
        <taxon>Collembola</taxon>
        <taxon>Entomobryomorpha</taxon>
        <taxon>Entomobryoidea</taxon>
        <taxon>Orchesellidae</taxon>
        <taxon>Orchesellinae</taxon>
        <taxon>Orchesella</taxon>
    </lineage>
</organism>
<dbReference type="InterPro" id="IPR036915">
    <property type="entry name" value="Cyclin-like_sf"/>
</dbReference>
<evidence type="ECO:0000256" key="1">
    <source>
        <dbReference type="ARBA" id="ARBA00023127"/>
    </source>
</evidence>
<dbReference type="SMART" id="SM01332">
    <property type="entry name" value="Cyclin_C"/>
    <property type="match status" value="1"/>
</dbReference>
<name>A0ABP1QUU4_9HEXA</name>
<dbReference type="Pfam" id="PF00134">
    <property type="entry name" value="Cyclin_N"/>
    <property type="match status" value="1"/>
</dbReference>
<evidence type="ECO:0008006" key="9">
    <source>
        <dbReference type="Google" id="ProtNLM"/>
    </source>
</evidence>
<feature type="region of interest" description="Disordered" evidence="3">
    <location>
        <begin position="246"/>
        <end position="293"/>
    </location>
</feature>
<dbReference type="InterPro" id="IPR013763">
    <property type="entry name" value="Cyclin-like_dom"/>
</dbReference>
<evidence type="ECO:0000259" key="6">
    <source>
        <dbReference type="SMART" id="SM01332"/>
    </source>
</evidence>
<sequence length="392" mass="44036">MIKMVKWYFEKKELRTTPSVLQGLPLETEQRYRREGARFIIDLGSTMNLSLTTMATGVVYFHRFYMFHTFQDFPRYPTACACLFLAGKVEETPKKCKDVVKFARDVLPDQKFLQFGPEARNWTEEVMTLERILLQTIKFDLQVEHPYTFLLKYAKCVKGDKNRLQKMVQMAWTFVNDSLCTTLCLQWEPEIIAIALMYLAGKLSKFEVVDWNGRRSEHLRWWDMFVEDMSIEILEDICHQVLDLYSQTQQPPPPDSPPPPQMGLPPLNSLSNQVSPLANPTTPQAGSKTSTPVQALTPTLPVTVSSAGPPVAGAPYHPPPSGYSYPPNVIPGMPPYNQPPPPSVVQPAFVKTNQPPPPTGPPPMPGGAYAGGQAYYPPPPPPGRPYQPPPPK</sequence>
<keyword evidence="1 2" id="KW-0195">Cyclin</keyword>
<feature type="compositionally biased region" description="Pro residues" evidence="3">
    <location>
        <begin position="354"/>
        <end position="365"/>
    </location>
</feature>
<feature type="domain" description="Cyclin-like" evidence="5">
    <location>
        <begin position="38"/>
        <end position="135"/>
    </location>
</feature>
<dbReference type="Proteomes" id="UP001642540">
    <property type="component" value="Unassembled WGS sequence"/>
</dbReference>
<evidence type="ECO:0000256" key="2">
    <source>
        <dbReference type="RuleBase" id="RU000383"/>
    </source>
</evidence>